<dbReference type="Proteomes" id="UP001259832">
    <property type="component" value="Unassembled WGS sequence"/>
</dbReference>
<reference evidence="1" key="1">
    <citation type="submission" date="2023-08" db="EMBL/GenBank/DDBJ databases">
        <title>Reference Genome Resource for the Citrus Pathogen Phytophthora citrophthora.</title>
        <authorList>
            <person name="Moller H."/>
            <person name="Coetzee B."/>
            <person name="Rose L.J."/>
            <person name="Van Niekerk J.M."/>
        </authorList>
    </citation>
    <scope>NUCLEOTIDE SEQUENCE</scope>
    <source>
        <strain evidence="1">STE-U-9442</strain>
    </source>
</reference>
<sequence>MAGSSKVADILHKTVTGGLVLVTAFALADVTRGFGVLVKRNIDRRAAHAAEQEQNDAHKD</sequence>
<evidence type="ECO:0000313" key="1">
    <source>
        <dbReference type="EMBL" id="KAK1931212.1"/>
    </source>
</evidence>
<dbReference type="AlphaFoldDB" id="A0AAD9G4B0"/>
<keyword evidence="2" id="KW-1185">Reference proteome</keyword>
<dbReference type="EMBL" id="JASMQC010000035">
    <property type="protein sequence ID" value="KAK1931212.1"/>
    <property type="molecule type" value="Genomic_DNA"/>
</dbReference>
<comment type="caution">
    <text evidence="1">The sequence shown here is derived from an EMBL/GenBank/DDBJ whole genome shotgun (WGS) entry which is preliminary data.</text>
</comment>
<accession>A0AAD9G4B0</accession>
<protein>
    <submittedName>
        <fullName evidence="1">Uncharacterized protein</fullName>
    </submittedName>
</protein>
<evidence type="ECO:0000313" key="2">
    <source>
        <dbReference type="Proteomes" id="UP001259832"/>
    </source>
</evidence>
<organism evidence="1 2">
    <name type="scientific">Phytophthora citrophthora</name>
    <dbReference type="NCBI Taxonomy" id="4793"/>
    <lineage>
        <taxon>Eukaryota</taxon>
        <taxon>Sar</taxon>
        <taxon>Stramenopiles</taxon>
        <taxon>Oomycota</taxon>
        <taxon>Peronosporomycetes</taxon>
        <taxon>Peronosporales</taxon>
        <taxon>Peronosporaceae</taxon>
        <taxon>Phytophthora</taxon>
    </lineage>
</organism>
<gene>
    <name evidence="1" type="ORF">P3T76_013401</name>
</gene>
<name>A0AAD9G4B0_9STRA</name>
<proteinExistence type="predicted"/>